<evidence type="ECO:0000259" key="9">
    <source>
        <dbReference type="Pfam" id="PF07885"/>
    </source>
</evidence>
<keyword evidence="7" id="KW-0407">Ion channel</keyword>
<reference evidence="10 11" key="1">
    <citation type="submission" date="2018-06" db="EMBL/GenBank/DDBJ databases">
        <title>Paenibacillus imtechensis sp. nov.</title>
        <authorList>
            <person name="Pinnaka A.K."/>
            <person name="Singh H."/>
            <person name="Kaur M."/>
        </authorList>
    </citation>
    <scope>NUCLEOTIDE SEQUENCE [LARGE SCALE GENOMIC DNA]</scope>
    <source>
        <strain evidence="10 11">SMB1</strain>
    </source>
</reference>
<dbReference type="GO" id="GO:0030322">
    <property type="term" value="P:stabilization of membrane potential"/>
    <property type="evidence" value="ECO:0007669"/>
    <property type="project" value="TreeGrafter"/>
</dbReference>
<protein>
    <recommendedName>
        <fullName evidence="9">Potassium channel domain-containing protein</fullName>
    </recommendedName>
</protein>
<evidence type="ECO:0000313" key="11">
    <source>
        <dbReference type="Proteomes" id="UP000249522"/>
    </source>
</evidence>
<keyword evidence="3 8" id="KW-0812">Transmembrane</keyword>
<dbReference type="SUPFAM" id="SSF81324">
    <property type="entry name" value="Voltage-gated potassium channels"/>
    <property type="match status" value="1"/>
</dbReference>
<keyword evidence="4 8" id="KW-1133">Transmembrane helix</keyword>
<feature type="transmembrane region" description="Helical" evidence="8">
    <location>
        <begin position="42"/>
        <end position="61"/>
    </location>
</feature>
<dbReference type="GO" id="GO:0015271">
    <property type="term" value="F:outward rectifier potassium channel activity"/>
    <property type="evidence" value="ECO:0007669"/>
    <property type="project" value="TreeGrafter"/>
</dbReference>
<dbReference type="Gene3D" id="1.10.287.70">
    <property type="match status" value="1"/>
</dbReference>
<keyword evidence="5" id="KW-0406">Ion transport</keyword>
<gene>
    <name evidence="10" type="ORF">DNH61_01160</name>
</gene>
<keyword evidence="2" id="KW-0813">Transport</keyword>
<keyword evidence="11" id="KW-1185">Reference proteome</keyword>
<name>A0A2W1LRV9_9BACL</name>
<dbReference type="EMBL" id="QKRB01000010">
    <property type="protein sequence ID" value="PZD97515.1"/>
    <property type="molecule type" value="Genomic_DNA"/>
</dbReference>
<comment type="caution">
    <text evidence="10">The sequence shown here is derived from an EMBL/GenBank/DDBJ whole genome shotgun (WGS) entry which is preliminary data.</text>
</comment>
<feature type="transmembrane region" description="Helical" evidence="8">
    <location>
        <begin position="102"/>
        <end position="123"/>
    </location>
</feature>
<dbReference type="InterPro" id="IPR003280">
    <property type="entry name" value="2pore_dom_K_chnl"/>
</dbReference>
<evidence type="ECO:0000256" key="4">
    <source>
        <dbReference type="ARBA" id="ARBA00022989"/>
    </source>
</evidence>
<sequence>MGMLPIMLVLRQSFGGIVMKAFFNSIYNLFKRVREAYVTESVFLVLTFFVLLFIMGSTVFYCVVEKISVVESFFYSVIVMTTLGATDFVPKTAPGKIFTACYSLMGTALFIGLITGLAQAIVIKEHRLEKK</sequence>
<dbReference type="InterPro" id="IPR013099">
    <property type="entry name" value="K_chnl_dom"/>
</dbReference>
<comment type="subcellular location">
    <subcellularLocation>
        <location evidence="1">Membrane</location>
        <topology evidence="1">Multi-pass membrane protein</topology>
    </subcellularLocation>
</comment>
<dbReference type="PANTHER" id="PTHR11003">
    <property type="entry name" value="POTASSIUM CHANNEL, SUBFAMILY K"/>
    <property type="match status" value="1"/>
</dbReference>
<dbReference type="OrthoDB" id="9785285at2"/>
<feature type="transmembrane region" description="Helical" evidence="8">
    <location>
        <begin position="73"/>
        <end position="90"/>
    </location>
</feature>
<evidence type="ECO:0000256" key="2">
    <source>
        <dbReference type="ARBA" id="ARBA00022448"/>
    </source>
</evidence>
<evidence type="ECO:0000256" key="5">
    <source>
        <dbReference type="ARBA" id="ARBA00023065"/>
    </source>
</evidence>
<dbReference type="GO" id="GO:0005886">
    <property type="term" value="C:plasma membrane"/>
    <property type="evidence" value="ECO:0007669"/>
    <property type="project" value="TreeGrafter"/>
</dbReference>
<feature type="domain" description="Potassium channel" evidence="9">
    <location>
        <begin position="49"/>
        <end position="121"/>
    </location>
</feature>
<evidence type="ECO:0000256" key="6">
    <source>
        <dbReference type="ARBA" id="ARBA00023136"/>
    </source>
</evidence>
<dbReference type="AlphaFoldDB" id="A0A2W1LRV9"/>
<feature type="transmembrane region" description="Helical" evidence="8">
    <location>
        <begin position="12"/>
        <end position="30"/>
    </location>
</feature>
<dbReference type="Pfam" id="PF07885">
    <property type="entry name" value="Ion_trans_2"/>
    <property type="match status" value="1"/>
</dbReference>
<evidence type="ECO:0000313" key="10">
    <source>
        <dbReference type="EMBL" id="PZD97515.1"/>
    </source>
</evidence>
<organism evidence="10 11">
    <name type="scientific">Paenibacillus sambharensis</name>
    <dbReference type="NCBI Taxonomy" id="1803190"/>
    <lineage>
        <taxon>Bacteria</taxon>
        <taxon>Bacillati</taxon>
        <taxon>Bacillota</taxon>
        <taxon>Bacilli</taxon>
        <taxon>Bacillales</taxon>
        <taxon>Paenibacillaceae</taxon>
        <taxon>Paenibacillus</taxon>
    </lineage>
</organism>
<proteinExistence type="predicted"/>
<accession>A0A2W1LRV9</accession>
<evidence type="ECO:0000256" key="1">
    <source>
        <dbReference type="ARBA" id="ARBA00004141"/>
    </source>
</evidence>
<evidence type="ECO:0000256" key="8">
    <source>
        <dbReference type="SAM" id="Phobius"/>
    </source>
</evidence>
<evidence type="ECO:0000256" key="3">
    <source>
        <dbReference type="ARBA" id="ARBA00022692"/>
    </source>
</evidence>
<evidence type="ECO:0000256" key="7">
    <source>
        <dbReference type="ARBA" id="ARBA00023303"/>
    </source>
</evidence>
<dbReference type="GO" id="GO:0022841">
    <property type="term" value="F:potassium ion leak channel activity"/>
    <property type="evidence" value="ECO:0007669"/>
    <property type="project" value="TreeGrafter"/>
</dbReference>
<dbReference type="PANTHER" id="PTHR11003:SF330">
    <property type="entry name" value="POTASSIUM CHANNEL DOMAIN-CONTAINING PROTEIN"/>
    <property type="match status" value="1"/>
</dbReference>
<keyword evidence="6 8" id="KW-0472">Membrane</keyword>
<dbReference type="Proteomes" id="UP000249522">
    <property type="component" value="Unassembled WGS sequence"/>
</dbReference>